<keyword evidence="2" id="KW-1015">Disulfide bond</keyword>
<dbReference type="GO" id="GO:0005886">
    <property type="term" value="C:plasma membrane"/>
    <property type="evidence" value="ECO:0007669"/>
    <property type="project" value="UniProtKB-SubCell"/>
</dbReference>
<dbReference type="GO" id="GO:0005230">
    <property type="term" value="F:extracellular ligand-gated monoatomic ion channel activity"/>
    <property type="evidence" value="ECO:0007669"/>
    <property type="project" value="InterPro"/>
</dbReference>
<dbReference type="InterPro" id="IPR036734">
    <property type="entry name" value="Neur_chan_lig-bd_sf"/>
</dbReference>
<feature type="signal peptide" evidence="3">
    <location>
        <begin position="1"/>
        <end position="27"/>
    </location>
</feature>
<keyword evidence="3" id="KW-0732">Signal</keyword>
<dbReference type="SUPFAM" id="SSF63712">
    <property type="entry name" value="Nicotinic receptor ligand binding domain-like"/>
    <property type="match status" value="1"/>
</dbReference>
<evidence type="ECO:0000256" key="1">
    <source>
        <dbReference type="ARBA" id="ARBA00004651"/>
    </source>
</evidence>
<accession>A0A8C0JR38</accession>
<gene>
    <name evidence="5" type="primary">GABRA4</name>
</gene>
<dbReference type="PRINTS" id="PR01079">
    <property type="entry name" value="GABAARALPHA"/>
</dbReference>
<evidence type="ECO:0000259" key="4">
    <source>
        <dbReference type="Pfam" id="PF02931"/>
    </source>
</evidence>
<evidence type="ECO:0000313" key="5">
    <source>
        <dbReference type="Ensembl" id="ENSCAFP00020003497.1"/>
    </source>
</evidence>
<feature type="chain" id="PRO_5034858551" evidence="3">
    <location>
        <begin position="28"/>
        <end position="157"/>
    </location>
</feature>
<reference evidence="5" key="2">
    <citation type="submission" date="2025-09" db="UniProtKB">
        <authorList>
            <consortium name="Ensembl"/>
        </authorList>
    </citation>
    <scope>IDENTIFICATION</scope>
</reference>
<dbReference type="Proteomes" id="UP000694391">
    <property type="component" value="Unplaced"/>
</dbReference>
<reference evidence="5" key="1">
    <citation type="submission" date="2025-08" db="UniProtKB">
        <authorList>
            <consortium name="Ensembl"/>
        </authorList>
    </citation>
    <scope>IDENTIFICATION</scope>
</reference>
<sequence length="157" mass="17686">MVSASRVPAIAACCRVGFALLPVLCLAACLNESPEQNQKEEKLCPENFTRILDSLLDGYDNRLRPGFGGPVTEVKTDIYVTSFGPVSDVEMEYTMDVFFRQTWIDKRLKYDGPIEILRLNNMMTEDGLLYDSDLHSLYYDSDSFSSFILDKQGISSS</sequence>
<dbReference type="InterPro" id="IPR006202">
    <property type="entry name" value="Neur_chan_lig-bd"/>
</dbReference>
<dbReference type="Pfam" id="PF02931">
    <property type="entry name" value="Neur_chan_LBD"/>
    <property type="match status" value="1"/>
</dbReference>
<dbReference type="AlphaFoldDB" id="A0A8C0JR38"/>
<evidence type="ECO:0000256" key="3">
    <source>
        <dbReference type="SAM" id="SignalP"/>
    </source>
</evidence>
<organism evidence="5 6">
    <name type="scientific">Canis lupus dingo</name>
    <name type="common">dingo</name>
    <dbReference type="NCBI Taxonomy" id="286419"/>
    <lineage>
        <taxon>Eukaryota</taxon>
        <taxon>Metazoa</taxon>
        <taxon>Chordata</taxon>
        <taxon>Craniata</taxon>
        <taxon>Vertebrata</taxon>
        <taxon>Euteleostomi</taxon>
        <taxon>Mammalia</taxon>
        <taxon>Eutheria</taxon>
        <taxon>Laurasiatheria</taxon>
        <taxon>Carnivora</taxon>
        <taxon>Caniformia</taxon>
        <taxon>Canidae</taxon>
        <taxon>Canis</taxon>
    </lineage>
</organism>
<name>A0A8C0JR38_CANLU</name>
<keyword evidence="6" id="KW-1185">Reference proteome</keyword>
<evidence type="ECO:0000256" key="2">
    <source>
        <dbReference type="ARBA" id="ARBA00023157"/>
    </source>
</evidence>
<protein>
    <submittedName>
        <fullName evidence="5">Gamma-aminobutyric acid type A receptor subunit alpha4</fullName>
    </submittedName>
</protein>
<comment type="subcellular location">
    <subcellularLocation>
        <location evidence="1">Cell membrane</location>
        <topology evidence="1">Multi-pass membrane protein</topology>
    </subcellularLocation>
</comment>
<dbReference type="GO" id="GO:0004890">
    <property type="term" value="F:GABA-A receptor activity"/>
    <property type="evidence" value="ECO:0007669"/>
    <property type="project" value="InterPro"/>
</dbReference>
<dbReference type="GeneTree" id="ENSGT00940000159024"/>
<evidence type="ECO:0000313" key="6">
    <source>
        <dbReference type="Proteomes" id="UP000694391"/>
    </source>
</evidence>
<feature type="domain" description="Neurotransmitter-gated ion-channel ligand-binding" evidence="4">
    <location>
        <begin position="49"/>
        <end position="119"/>
    </location>
</feature>
<dbReference type="Ensembl" id="ENSCAFT00020004057.1">
    <property type="protein sequence ID" value="ENSCAFP00020003497.1"/>
    <property type="gene ID" value="ENSCAFG00020002917.1"/>
</dbReference>
<proteinExistence type="predicted"/>
<dbReference type="Gene3D" id="2.70.170.10">
    <property type="entry name" value="Neurotransmitter-gated ion-channel ligand-binding domain"/>
    <property type="match status" value="1"/>
</dbReference>
<dbReference type="InterPro" id="IPR001390">
    <property type="entry name" value="GABAAa_rcpt"/>
</dbReference>